<name>A0A251UEN6_HELAN</name>
<evidence type="ECO:0000313" key="2">
    <source>
        <dbReference type="Proteomes" id="UP000215914"/>
    </source>
</evidence>
<evidence type="ECO:0000313" key="1">
    <source>
        <dbReference type="EMBL" id="OTG21574.1"/>
    </source>
</evidence>
<organism evidence="1 2">
    <name type="scientific">Helianthus annuus</name>
    <name type="common">Common sunflower</name>
    <dbReference type="NCBI Taxonomy" id="4232"/>
    <lineage>
        <taxon>Eukaryota</taxon>
        <taxon>Viridiplantae</taxon>
        <taxon>Streptophyta</taxon>
        <taxon>Embryophyta</taxon>
        <taxon>Tracheophyta</taxon>
        <taxon>Spermatophyta</taxon>
        <taxon>Magnoliopsida</taxon>
        <taxon>eudicotyledons</taxon>
        <taxon>Gunneridae</taxon>
        <taxon>Pentapetalae</taxon>
        <taxon>asterids</taxon>
        <taxon>campanulids</taxon>
        <taxon>Asterales</taxon>
        <taxon>Asteraceae</taxon>
        <taxon>Asteroideae</taxon>
        <taxon>Heliantheae alliance</taxon>
        <taxon>Heliantheae</taxon>
        <taxon>Helianthus</taxon>
    </lineage>
</organism>
<sequence length="79" mass="9159">MLCHLASAFPQTTVHYIVQRCLERETYRGRERARRGRRVPATATRPQIVGHQKLHIRSSRFTVQVKDEVVTSNISMVQV</sequence>
<dbReference type="InParanoid" id="A0A251UEN6"/>
<dbReference type="EMBL" id="CM007896">
    <property type="protein sequence ID" value="OTG21574.1"/>
    <property type="molecule type" value="Genomic_DNA"/>
</dbReference>
<proteinExistence type="predicted"/>
<dbReference type="AlphaFoldDB" id="A0A251UEN6"/>
<gene>
    <name evidence="1" type="ORF">HannXRQ_Chr07g0205631</name>
</gene>
<reference evidence="2" key="1">
    <citation type="journal article" date="2017" name="Nature">
        <title>The sunflower genome provides insights into oil metabolism, flowering and Asterid evolution.</title>
        <authorList>
            <person name="Badouin H."/>
            <person name="Gouzy J."/>
            <person name="Grassa C.J."/>
            <person name="Murat F."/>
            <person name="Staton S.E."/>
            <person name="Cottret L."/>
            <person name="Lelandais-Briere C."/>
            <person name="Owens G.L."/>
            <person name="Carrere S."/>
            <person name="Mayjonade B."/>
            <person name="Legrand L."/>
            <person name="Gill N."/>
            <person name="Kane N.C."/>
            <person name="Bowers J.E."/>
            <person name="Hubner S."/>
            <person name="Bellec A."/>
            <person name="Berard A."/>
            <person name="Berges H."/>
            <person name="Blanchet N."/>
            <person name="Boniface M.C."/>
            <person name="Brunel D."/>
            <person name="Catrice O."/>
            <person name="Chaidir N."/>
            <person name="Claudel C."/>
            <person name="Donnadieu C."/>
            <person name="Faraut T."/>
            <person name="Fievet G."/>
            <person name="Helmstetter N."/>
            <person name="King M."/>
            <person name="Knapp S.J."/>
            <person name="Lai Z."/>
            <person name="Le Paslier M.C."/>
            <person name="Lippi Y."/>
            <person name="Lorenzon L."/>
            <person name="Mandel J.R."/>
            <person name="Marage G."/>
            <person name="Marchand G."/>
            <person name="Marquand E."/>
            <person name="Bret-Mestries E."/>
            <person name="Morien E."/>
            <person name="Nambeesan S."/>
            <person name="Nguyen T."/>
            <person name="Pegot-Espagnet P."/>
            <person name="Pouilly N."/>
            <person name="Raftis F."/>
            <person name="Sallet E."/>
            <person name="Schiex T."/>
            <person name="Thomas J."/>
            <person name="Vandecasteele C."/>
            <person name="Vares D."/>
            <person name="Vear F."/>
            <person name="Vautrin S."/>
            <person name="Crespi M."/>
            <person name="Mangin B."/>
            <person name="Burke J.M."/>
            <person name="Salse J."/>
            <person name="Munos S."/>
            <person name="Vincourt P."/>
            <person name="Rieseberg L.H."/>
            <person name="Langlade N.B."/>
        </authorList>
    </citation>
    <scope>NUCLEOTIDE SEQUENCE [LARGE SCALE GENOMIC DNA]</scope>
    <source>
        <strain evidence="2">cv. SF193</strain>
    </source>
</reference>
<accession>A0A251UEN6</accession>
<dbReference type="Proteomes" id="UP000215914">
    <property type="component" value="Chromosome 7"/>
</dbReference>
<protein>
    <submittedName>
        <fullName evidence="1">Uncharacterized protein</fullName>
    </submittedName>
</protein>
<keyword evidence="2" id="KW-1185">Reference proteome</keyword>